<evidence type="ECO:0000256" key="3">
    <source>
        <dbReference type="SAM" id="Phobius"/>
    </source>
</evidence>
<evidence type="ECO:0000256" key="1">
    <source>
        <dbReference type="ARBA" id="ARBA00006865"/>
    </source>
</evidence>
<dbReference type="EMBL" id="WIWT01000001">
    <property type="protein sequence ID" value="KAF3223670.1"/>
    <property type="molecule type" value="Genomic_DNA"/>
</dbReference>
<dbReference type="PROSITE" id="PS51762">
    <property type="entry name" value="GH16_2"/>
    <property type="match status" value="1"/>
</dbReference>
<dbReference type="OrthoDB" id="4781at2759"/>
<dbReference type="Proteomes" id="UP000483672">
    <property type="component" value="Unassembled WGS sequence"/>
</dbReference>
<evidence type="ECO:0000313" key="7">
    <source>
        <dbReference type="Proteomes" id="UP000483672"/>
    </source>
</evidence>
<dbReference type="EMBL" id="WIPF01000001">
    <property type="protein sequence ID" value="KAF3232295.1"/>
    <property type="molecule type" value="Genomic_DNA"/>
</dbReference>
<feature type="region of interest" description="Disordered" evidence="2">
    <location>
        <begin position="1"/>
        <end position="31"/>
    </location>
</feature>
<dbReference type="PANTHER" id="PTHR10963:SF55">
    <property type="entry name" value="GLYCOSIDE HYDROLASE FAMILY 16 PROTEIN"/>
    <property type="match status" value="1"/>
</dbReference>
<feature type="compositionally biased region" description="Low complexity" evidence="2">
    <location>
        <begin position="1"/>
        <end position="25"/>
    </location>
</feature>
<name>A0A6G1M009_ORBOL</name>
<dbReference type="Proteomes" id="UP000614610">
    <property type="component" value="Unassembled WGS sequence"/>
</dbReference>
<evidence type="ECO:0000313" key="5">
    <source>
        <dbReference type="EMBL" id="KAF3223670.1"/>
    </source>
</evidence>
<evidence type="ECO:0000259" key="4">
    <source>
        <dbReference type="PROSITE" id="PS51762"/>
    </source>
</evidence>
<evidence type="ECO:0000313" key="6">
    <source>
        <dbReference type="EMBL" id="KAF3232295.1"/>
    </source>
</evidence>
<protein>
    <recommendedName>
        <fullName evidence="4">GH16 domain-containing protein</fullName>
    </recommendedName>
</protein>
<dbReference type="InterPro" id="IPR050546">
    <property type="entry name" value="Glycosyl_Hydrlase_16"/>
</dbReference>
<keyword evidence="3" id="KW-0472">Membrane</keyword>
<dbReference type="AlphaFoldDB" id="A0A6G1M009"/>
<evidence type="ECO:0000256" key="2">
    <source>
        <dbReference type="SAM" id="MobiDB-lite"/>
    </source>
</evidence>
<keyword evidence="3" id="KW-0812">Transmembrane</keyword>
<evidence type="ECO:0000313" key="8">
    <source>
        <dbReference type="Proteomes" id="UP000614610"/>
    </source>
</evidence>
<dbReference type="InterPro" id="IPR000757">
    <property type="entry name" value="Beta-glucanase-like"/>
</dbReference>
<reference evidence="5 7" key="1">
    <citation type="submission" date="2019-06" db="EMBL/GenBank/DDBJ databases">
        <authorList>
            <person name="Palmer J.M."/>
        </authorList>
    </citation>
    <scope>NUCLEOTIDE SEQUENCE</scope>
    <source>
        <strain evidence="6 7">TWF191</strain>
        <strain evidence="5">TWF679</strain>
    </source>
</reference>
<keyword evidence="3" id="KW-1133">Transmembrane helix</keyword>
<sequence>MASSSSSSSNVGESSSSSSSASSSSRPYLQPGTRFSTSSIISDYASSHIQRQKRPFVTYKLKEKYEQPWLVDPRLKSRKRMNNVIIYTLSCIGLAAAAVYCWTGTRQFPKREYCIVLDDDFTSGIDPSVWNYEIQLDGYGNGHFDWTTSDSTNAYTDKNGLHIVPTLTNETTKIINDQILNGYTLNLTTTKTCTSQQISACGIRSNSTTGKIINPVRSARLTTKGKRGIAFGKMEIVAKLPRGDWLWPAIWMMPTHSVYGTWPASGEIDIVESRGNNYDFPQGGRDHFGSALHWGPYSGVNAYWRTMGQTTLKRSDFSKEFYTFGLEWTEDYIVTYVNNRIHQVMYIPFTEGGFWQRGEFIKYNATEESNPWRPAEEGGKTHHVKAAPFDQEFYLLLNVAVGGTNGYFKDSTLKPWVDGSGREMRDFWNAVNQWYPTWGSADERGMTVKSVKMWQEGKC</sequence>
<organism evidence="5 8">
    <name type="scientific">Orbilia oligospora</name>
    <name type="common">Nematode-trapping fungus</name>
    <name type="synonym">Arthrobotrys oligospora</name>
    <dbReference type="NCBI Taxonomy" id="2813651"/>
    <lineage>
        <taxon>Eukaryota</taxon>
        <taxon>Fungi</taxon>
        <taxon>Dikarya</taxon>
        <taxon>Ascomycota</taxon>
        <taxon>Pezizomycotina</taxon>
        <taxon>Orbiliomycetes</taxon>
        <taxon>Orbiliales</taxon>
        <taxon>Orbiliaceae</taxon>
        <taxon>Orbilia</taxon>
    </lineage>
</organism>
<feature type="transmembrane region" description="Helical" evidence="3">
    <location>
        <begin position="84"/>
        <end position="105"/>
    </location>
</feature>
<accession>A0A6G1M009</accession>
<dbReference type="SUPFAM" id="SSF49899">
    <property type="entry name" value="Concanavalin A-like lectins/glucanases"/>
    <property type="match status" value="1"/>
</dbReference>
<proteinExistence type="inferred from homology"/>
<dbReference type="GO" id="GO:0004553">
    <property type="term" value="F:hydrolase activity, hydrolyzing O-glycosyl compounds"/>
    <property type="evidence" value="ECO:0007669"/>
    <property type="project" value="InterPro"/>
</dbReference>
<dbReference type="Gene3D" id="2.60.120.200">
    <property type="match status" value="1"/>
</dbReference>
<dbReference type="GO" id="GO:0005975">
    <property type="term" value="P:carbohydrate metabolic process"/>
    <property type="evidence" value="ECO:0007669"/>
    <property type="project" value="InterPro"/>
</dbReference>
<gene>
    <name evidence="6" type="ORF">TWF191_000067</name>
    <name evidence="5" type="ORF">TWF679_000108</name>
</gene>
<dbReference type="InterPro" id="IPR013320">
    <property type="entry name" value="ConA-like_dom_sf"/>
</dbReference>
<dbReference type="Pfam" id="PF00722">
    <property type="entry name" value="Glyco_hydro_16"/>
    <property type="match status" value="1"/>
</dbReference>
<feature type="domain" description="GH16" evidence="4">
    <location>
        <begin position="65"/>
        <end position="459"/>
    </location>
</feature>
<comment type="caution">
    <text evidence="5">The sequence shown here is derived from an EMBL/GenBank/DDBJ whole genome shotgun (WGS) entry which is preliminary data.</text>
</comment>
<comment type="similarity">
    <text evidence="1">Belongs to the glycosyl hydrolase 16 family.</text>
</comment>
<dbReference type="PANTHER" id="PTHR10963">
    <property type="entry name" value="GLYCOSYL HYDROLASE-RELATED"/>
    <property type="match status" value="1"/>
</dbReference>